<dbReference type="GO" id="GO:0005886">
    <property type="term" value="C:plasma membrane"/>
    <property type="evidence" value="ECO:0007669"/>
    <property type="project" value="UniProtKB-SubCell"/>
</dbReference>
<feature type="transmembrane region" description="Helical" evidence="8">
    <location>
        <begin position="457"/>
        <end position="476"/>
    </location>
</feature>
<evidence type="ECO:0000256" key="3">
    <source>
        <dbReference type="ARBA" id="ARBA00022676"/>
    </source>
</evidence>
<dbReference type="KEGG" id="atm:ANT_11570"/>
<evidence type="ECO:0000313" key="11">
    <source>
        <dbReference type="Proteomes" id="UP000008922"/>
    </source>
</evidence>
<feature type="domain" description="DUF8201" evidence="9">
    <location>
        <begin position="236"/>
        <end position="388"/>
    </location>
</feature>
<protein>
    <submittedName>
        <fullName evidence="10">Hypothetical membrane protein</fullName>
    </submittedName>
</protein>
<proteinExistence type="predicted"/>
<dbReference type="AlphaFoldDB" id="E8N427"/>
<evidence type="ECO:0000259" key="9">
    <source>
        <dbReference type="Pfam" id="PF26626"/>
    </source>
</evidence>
<accession>E8N427</accession>
<feature type="transmembrane region" description="Helical" evidence="8">
    <location>
        <begin position="156"/>
        <end position="173"/>
    </location>
</feature>
<feature type="transmembrane region" description="Helical" evidence="8">
    <location>
        <begin position="55"/>
        <end position="80"/>
    </location>
</feature>
<feature type="transmembrane region" description="Helical" evidence="8">
    <location>
        <begin position="229"/>
        <end position="247"/>
    </location>
</feature>
<dbReference type="InterPro" id="IPR050297">
    <property type="entry name" value="LipidA_mod_glycosyltrf_83"/>
</dbReference>
<dbReference type="GO" id="GO:0009103">
    <property type="term" value="P:lipopolysaccharide biosynthetic process"/>
    <property type="evidence" value="ECO:0007669"/>
    <property type="project" value="UniProtKB-ARBA"/>
</dbReference>
<dbReference type="PANTHER" id="PTHR33908:SF11">
    <property type="entry name" value="MEMBRANE PROTEIN"/>
    <property type="match status" value="1"/>
</dbReference>
<feature type="transmembrane region" description="Helical" evidence="8">
    <location>
        <begin position="259"/>
        <end position="277"/>
    </location>
</feature>
<feature type="transmembrane region" description="Helical" evidence="8">
    <location>
        <begin position="352"/>
        <end position="372"/>
    </location>
</feature>
<dbReference type="eggNOG" id="COG1807">
    <property type="taxonomic scope" value="Bacteria"/>
</dbReference>
<keyword evidence="4" id="KW-0808">Transferase</keyword>
<feature type="transmembrane region" description="Helical" evidence="8">
    <location>
        <begin position="100"/>
        <end position="128"/>
    </location>
</feature>
<keyword evidence="3" id="KW-0328">Glycosyltransferase</keyword>
<comment type="subcellular location">
    <subcellularLocation>
        <location evidence="1">Cell membrane</location>
        <topology evidence="1">Multi-pass membrane protein</topology>
    </subcellularLocation>
</comment>
<dbReference type="HOGENOM" id="CLU_405805_0_0_0"/>
<feature type="transmembrane region" description="Helical" evidence="8">
    <location>
        <begin position="313"/>
        <end position="346"/>
    </location>
</feature>
<keyword evidence="7 8" id="KW-0472">Membrane</keyword>
<keyword evidence="6 8" id="KW-1133">Transmembrane helix</keyword>
<keyword evidence="2" id="KW-1003">Cell membrane</keyword>
<keyword evidence="11" id="KW-1185">Reference proteome</keyword>
<organism evidence="10 11">
    <name type="scientific">Anaerolinea thermophila (strain DSM 14523 / JCM 11388 / NBRC 100420 / UNI-1)</name>
    <dbReference type="NCBI Taxonomy" id="926569"/>
    <lineage>
        <taxon>Bacteria</taxon>
        <taxon>Bacillati</taxon>
        <taxon>Chloroflexota</taxon>
        <taxon>Anaerolineae</taxon>
        <taxon>Anaerolineales</taxon>
        <taxon>Anaerolineaceae</taxon>
        <taxon>Anaerolinea</taxon>
    </lineage>
</organism>
<feature type="transmembrane region" description="Helical" evidence="8">
    <location>
        <begin position="512"/>
        <end position="530"/>
    </location>
</feature>
<evidence type="ECO:0000256" key="5">
    <source>
        <dbReference type="ARBA" id="ARBA00022692"/>
    </source>
</evidence>
<evidence type="ECO:0000313" key="10">
    <source>
        <dbReference type="EMBL" id="BAJ63191.1"/>
    </source>
</evidence>
<evidence type="ECO:0000256" key="4">
    <source>
        <dbReference type="ARBA" id="ARBA00022679"/>
    </source>
</evidence>
<dbReference type="Proteomes" id="UP000008922">
    <property type="component" value="Chromosome"/>
</dbReference>
<dbReference type="Pfam" id="PF26626">
    <property type="entry name" value="DUF8201"/>
    <property type="match status" value="1"/>
</dbReference>
<reference evidence="10 11" key="1">
    <citation type="submission" date="2010-12" db="EMBL/GenBank/DDBJ databases">
        <title>Whole genome sequence of Anaerolinea thermophila UNI-1.</title>
        <authorList>
            <person name="Narita-Yamada S."/>
            <person name="Kishi E."/>
            <person name="Watanabe Y."/>
            <person name="Takasaki K."/>
            <person name="Ankai A."/>
            <person name="Oguchi A."/>
            <person name="Fukui S."/>
            <person name="Takahashi M."/>
            <person name="Yashiro I."/>
            <person name="Hosoyama A."/>
            <person name="Sekiguchi Y."/>
            <person name="Hanada S."/>
            <person name="Fujita N."/>
        </authorList>
    </citation>
    <scope>NUCLEOTIDE SEQUENCE [LARGE SCALE GENOMIC DNA]</scope>
    <source>
        <strain evidence="11">DSM 14523 / JCM 11388 / NBRC 100420 / UNI-1</strain>
    </source>
</reference>
<dbReference type="STRING" id="926569.ANT_11570"/>
<dbReference type="InterPro" id="IPR058514">
    <property type="entry name" value="DUF8201"/>
</dbReference>
<dbReference type="InParanoid" id="E8N427"/>
<evidence type="ECO:0000256" key="1">
    <source>
        <dbReference type="ARBA" id="ARBA00004651"/>
    </source>
</evidence>
<feature type="transmembrane region" description="Helical" evidence="8">
    <location>
        <begin position="283"/>
        <end position="306"/>
    </location>
</feature>
<evidence type="ECO:0000256" key="7">
    <source>
        <dbReference type="ARBA" id="ARBA00023136"/>
    </source>
</evidence>
<dbReference type="PANTHER" id="PTHR33908">
    <property type="entry name" value="MANNOSYLTRANSFERASE YKCB-RELATED"/>
    <property type="match status" value="1"/>
</dbReference>
<evidence type="ECO:0000256" key="8">
    <source>
        <dbReference type="SAM" id="Phobius"/>
    </source>
</evidence>
<feature type="transmembrane region" description="Helical" evidence="8">
    <location>
        <begin position="482"/>
        <end position="500"/>
    </location>
</feature>
<gene>
    <name evidence="10" type="ordered locus">ANT_11570</name>
</gene>
<evidence type="ECO:0000256" key="2">
    <source>
        <dbReference type="ARBA" id="ARBA00022475"/>
    </source>
</evidence>
<dbReference type="EMBL" id="AP012029">
    <property type="protein sequence ID" value="BAJ63191.1"/>
    <property type="molecule type" value="Genomic_DNA"/>
</dbReference>
<keyword evidence="5 8" id="KW-0812">Transmembrane</keyword>
<name>E8N427_ANATU</name>
<feature type="transmembrane region" description="Helical" evidence="8">
    <location>
        <begin position="26"/>
        <end position="43"/>
    </location>
</feature>
<evidence type="ECO:0000256" key="6">
    <source>
        <dbReference type="ARBA" id="ARBA00022989"/>
    </source>
</evidence>
<dbReference type="GO" id="GO:0016763">
    <property type="term" value="F:pentosyltransferase activity"/>
    <property type="evidence" value="ECO:0007669"/>
    <property type="project" value="TreeGrafter"/>
</dbReference>
<sequence length="677" mass="77040">MVYTGKSFSSRSNCSALLQFYTMKRFWVTFLWFLLVLGGYYLFHKPVSPDEIRSIFQAVFAILTAGGMIALCGTSGALLLPRSTSGGLSHWAIETALGAGIWGIFWLGIGLTIGYSTWLFWIPFLLFFPLHKWTREWFASLKWNDSWKLTSRFEKVLGGIALLLVLVQLWIALASPAKYDALTYHLALPQQYLRSGKLLVVPENPYWGHPQLAEMLYTWAMELFNPQSATVFSWMMAVVFWLGLWGWSKEILKELFPTSSNQAGGIIALIAVLSGASTRWMSAWAYTDLFSALFGFAAFSMFWTWLKNRQIRWYFWMSVFIGLAVGVKYTSGILALALFPAVWFFSTEKRRFMGTFVLGGIIALATFLPWMLKNWTLTGNPLYPYLFPTAEFSAWRLSAANQPPESVNWLVRLFAPITFTWMGVDGAAGSATDIGPLLVLFALPGWWAIRRTPLGKLSGWSFLLLWLIVGLAGARYEHLQQTRLYFALLPLIALNAGIGWEWLQEVRWREVRLSRLGAVLVLLVSGLALWQDSFMLVRSQAIPVVLGTISPQEYLENQTGVYFLAMQELKTLPEGSRVLFLWEARSFYAPDFCTADPWIDRWRADYHQLASPRKVLEAWKNQGFTHLLIHKTGMEFMRGADRAMLPGDWKAFEDLLKMLPSAQPLAGGYYWLIPLTP</sequence>